<feature type="domain" description="Aminoglycoside phosphotransferase" evidence="1">
    <location>
        <begin position="69"/>
        <end position="274"/>
    </location>
</feature>
<dbReference type="InterPro" id="IPR047175">
    <property type="entry name" value="CotS-like"/>
</dbReference>
<evidence type="ECO:0000259" key="1">
    <source>
        <dbReference type="Pfam" id="PF01636"/>
    </source>
</evidence>
<dbReference type="PANTHER" id="PTHR39179:SF3">
    <property type="entry name" value="COTS-RELATED PROTEIN"/>
    <property type="match status" value="1"/>
</dbReference>
<name>A0ABW0KCG8_9BACL</name>
<reference evidence="3" key="1">
    <citation type="journal article" date="2019" name="Int. J. Syst. Evol. Microbiol.">
        <title>The Global Catalogue of Microorganisms (GCM) 10K type strain sequencing project: providing services to taxonomists for standard genome sequencing and annotation.</title>
        <authorList>
            <consortium name="The Broad Institute Genomics Platform"/>
            <consortium name="The Broad Institute Genome Sequencing Center for Infectious Disease"/>
            <person name="Wu L."/>
            <person name="Ma J."/>
        </authorList>
    </citation>
    <scope>NUCLEOTIDE SEQUENCE [LARGE SCALE GENOMIC DNA]</scope>
    <source>
        <strain evidence="3">KACC 11904</strain>
    </source>
</reference>
<dbReference type="Pfam" id="PF01636">
    <property type="entry name" value="APH"/>
    <property type="match status" value="1"/>
</dbReference>
<accession>A0ABW0KCG8</accession>
<dbReference type="Gene3D" id="3.90.1200.10">
    <property type="match status" value="1"/>
</dbReference>
<comment type="caution">
    <text evidence="2">The sequence shown here is derived from an EMBL/GenBank/DDBJ whole genome shotgun (WGS) entry which is preliminary data.</text>
</comment>
<dbReference type="PANTHER" id="PTHR39179">
    <property type="entry name" value="SPORE COAT PROTEIN I"/>
    <property type="match status" value="1"/>
</dbReference>
<dbReference type="RefSeq" id="WP_270879516.1">
    <property type="nucleotide sequence ID" value="NZ_JAQFVF010000025.1"/>
</dbReference>
<evidence type="ECO:0000313" key="3">
    <source>
        <dbReference type="Proteomes" id="UP001596044"/>
    </source>
</evidence>
<organism evidence="2 3">
    <name type="scientific">Paenibacillus aestuarii</name>
    <dbReference type="NCBI Taxonomy" id="516965"/>
    <lineage>
        <taxon>Bacteria</taxon>
        <taxon>Bacillati</taxon>
        <taxon>Bacillota</taxon>
        <taxon>Bacilli</taxon>
        <taxon>Bacillales</taxon>
        <taxon>Paenibacillaceae</taxon>
        <taxon>Paenibacillus</taxon>
    </lineage>
</organism>
<sequence>MTNSYTKTRIRKITRHFGLIPLSSKSIASFYRKNAIIQIQTESGTYAIKPFFRNLFLRSSTIHQIKTTANYIQLLMESDFSYMPKWLTSNTGKLWTLNQGRPFYITTWIKGRNLENQTDFEELGRALATLHTTSSRFIYTKGPFTTKQIRIWKIQDRLFRRRMAKAIQSNKQNKKWYKKHEKHCKIISDRAWADLRNPEIVDLLEKELDRPALIHNDITSPNVIISDDNKLFIIDWDHIKVGSIYVDIAKALMNTTQFNPDFIQSFLKGYEEIYPLEKTERKLISSLYRLPREAWQATRFPSSPRSREMLDIMEQTWLLRLKAIDLLEEWINQ</sequence>
<evidence type="ECO:0000313" key="2">
    <source>
        <dbReference type="EMBL" id="MFC5451113.1"/>
    </source>
</evidence>
<keyword evidence="3" id="KW-1185">Reference proteome</keyword>
<dbReference type="InterPro" id="IPR002575">
    <property type="entry name" value="Aminoglycoside_PTrfase"/>
</dbReference>
<dbReference type="Proteomes" id="UP001596044">
    <property type="component" value="Unassembled WGS sequence"/>
</dbReference>
<dbReference type="InterPro" id="IPR011009">
    <property type="entry name" value="Kinase-like_dom_sf"/>
</dbReference>
<dbReference type="EMBL" id="JBHSMJ010000031">
    <property type="protein sequence ID" value="MFC5451113.1"/>
    <property type="molecule type" value="Genomic_DNA"/>
</dbReference>
<dbReference type="SUPFAM" id="SSF56112">
    <property type="entry name" value="Protein kinase-like (PK-like)"/>
    <property type="match status" value="1"/>
</dbReference>
<proteinExistence type="predicted"/>
<protein>
    <submittedName>
        <fullName evidence="2">Phosphotransferase</fullName>
    </submittedName>
</protein>
<gene>
    <name evidence="2" type="ORF">ACFPOG_23030</name>
</gene>
<dbReference type="Gene3D" id="3.30.200.20">
    <property type="entry name" value="Phosphorylase Kinase, domain 1"/>
    <property type="match status" value="1"/>
</dbReference>